<gene>
    <name evidence="4" type="primary">Trpm1</name>
    <name evidence="4" type="ORF">GTO96_0006368</name>
</gene>
<dbReference type="EMBL" id="JAATIS010000094">
    <property type="protein sequence ID" value="KAG2470374.1"/>
    <property type="molecule type" value="Genomic_DNA"/>
</dbReference>
<evidence type="ECO:0000259" key="3">
    <source>
        <dbReference type="Pfam" id="PF16519"/>
    </source>
</evidence>
<keyword evidence="5" id="KW-1185">Reference proteome</keyword>
<proteinExistence type="predicted"/>
<evidence type="ECO:0000256" key="1">
    <source>
        <dbReference type="ARBA" id="ARBA00034269"/>
    </source>
</evidence>
<dbReference type="AlphaFoldDB" id="A0A8X7XMU1"/>
<name>A0A8X7XMU1_POLSE</name>
<evidence type="ECO:0000313" key="4">
    <source>
        <dbReference type="EMBL" id="KAG2470374.1"/>
    </source>
</evidence>
<dbReference type="InterPro" id="IPR037162">
    <property type="entry name" value="TRPM_tetra_sf"/>
</dbReference>
<reference evidence="4 5" key="1">
    <citation type="journal article" date="2021" name="Cell">
        <title>Tracing the genetic footprints of vertebrate landing in non-teleost ray-finned fishes.</title>
        <authorList>
            <person name="Bi X."/>
            <person name="Wang K."/>
            <person name="Yang L."/>
            <person name="Pan H."/>
            <person name="Jiang H."/>
            <person name="Wei Q."/>
            <person name="Fang M."/>
            <person name="Yu H."/>
            <person name="Zhu C."/>
            <person name="Cai Y."/>
            <person name="He Y."/>
            <person name="Gan X."/>
            <person name="Zeng H."/>
            <person name="Yu D."/>
            <person name="Zhu Y."/>
            <person name="Jiang H."/>
            <person name="Qiu Q."/>
            <person name="Yang H."/>
            <person name="Zhang Y.E."/>
            <person name="Wang W."/>
            <person name="Zhu M."/>
            <person name="He S."/>
            <person name="Zhang G."/>
        </authorList>
    </citation>
    <scope>NUCLEOTIDE SEQUENCE [LARGE SCALE GENOMIC DNA]</scope>
    <source>
        <strain evidence="4">Bchr_013</strain>
    </source>
</reference>
<evidence type="ECO:0000256" key="2">
    <source>
        <dbReference type="SAM" id="MobiDB-lite"/>
    </source>
</evidence>
<comment type="caution">
    <text evidence="4">The sequence shown here is derived from an EMBL/GenBank/DDBJ whole genome shotgun (WGS) entry which is preliminary data.</text>
</comment>
<protein>
    <submittedName>
        <fullName evidence="4">TRPM1 protein</fullName>
    </submittedName>
</protein>
<accession>A0A8X7XMU1</accession>
<dbReference type="GO" id="GO:0051262">
    <property type="term" value="P:protein tetramerization"/>
    <property type="evidence" value="ECO:0007669"/>
    <property type="project" value="InterPro"/>
</dbReference>
<feature type="non-terminal residue" evidence="4">
    <location>
        <position position="1"/>
    </location>
</feature>
<dbReference type="InterPro" id="IPR032415">
    <property type="entry name" value="TRPM_tetra"/>
</dbReference>
<comment type="catalytic activity">
    <reaction evidence="1">
        <text>Mg(2+)(in) = Mg(2+)(out)</text>
        <dbReference type="Rhea" id="RHEA:29827"/>
        <dbReference type="ChEBI" id="CHEBI:18420"/>
    </reaction>
</comment>
<evidence type="ECO:0000313" key="5">
    <source>
        <dbReference type="Proteomes" id="UP000886611"/>
    </source>
</evidence>
<feature type="non-terminal residue" evidence="4">
    <location>
        <position position="383"/>
    </location>
</feature>
<dbReference type="GO" id="GO:0098655">
    <property type="term" value="P:monoatomic cation transmembrane transport"/>
    <property type="evidence" value="ECO:0007669"/>
    <property type="project" value="UniProtKB-ARBA"/>
</dbReference>
<dbReference type="Pfam" id="PF16519">
    <property type="entry name" value="TRPM_tetra"/>
    <property type="match status" value="1"/>
</dbReference>
<feature type="region of interest" description="Disordered" evidence="2">
    <location>
        <begin position="362"/>
        <end position="383"/>
    </location>
</feature>
<dbReference type="Proteomes" id="UP000886611">
    <property type="component" value="Unassembled WGS sequence"/>
</dbReference>
<sequence>MSMRLEEVNEREHFMKASLQTVDLRLAQLEEFSARMANALEKLAGVDKAELSHTHSRASSDCDPTCLLRQSSINSCDGYGWSRGHLEGEDQPYDETEAMLSPAVPRRAGVDKGAEDKRLLSSHMDSHSSCANTDPEGLQSDKQSGSCVDILISRSKPSHSDSACPQILATSKFGHESSGFGAERAKLEAAISYPLERSTAMRYYPMEATNPSCTLMKSRSSFLFPPTTGNDLCTDSSTDSIRQLFVGQQTQCLEYKFHPSPYGLPPRVSILRLTEKSQFTSEAVKQAECNQSLPGTDDNSDVCLPAADRTDVDHSLLMADDRMYPSLRSKSLNSNPRKGKAVGDNLDKLRCTNSAMDITVACGNTTEKDKKDEQLEQSPETDF</sequence>
<dbReference type="Gene3D" id="1.20.5.1010">
    <property type="entry name" value="TRPM, tetramerisation domain"/>
    <property type="match status" value="1"/>
</dbReference>
<organism evidence="4 5">
    <name type="scientific">Polypterus senegalus</name>
    <name type="common">Senegal bichir</name>
    <dbReference type="NCBI Taxonomy" id="55291"/>
    <lineage>
        <taxon>Eukaryota</taxon>
        <taxon>Metazoa</taxon>
        <taxon>Chordata</taxon>
        <taxon>Craniata</taxon>
        <taxon>Vertebrata</taxon>
        <taxon>Euteleostomi</taxon>
        <taxon>Actinopterygii</taxon>
        <taxon>Polypteriformes</taxon>
        <taxon>Polypteridae</taxon>
        <taxon>Polypterus</taxon>
    </lineage>
</organism>
<feature type="domain" description="TRPM tetramerisation" evidence="3">
    <location>
        <begin position="1"/>
        <end position="43"/>
    </location>
</feature>
<feature type="region of interest" description="Disordered" evidence="2">
    <location>
        <begin position="121"/>
        <end position="144"/>
    </location>
</feature>